<evidence type="ECO:0000313" key="2">
    <source>
        <dbReference type="Proteomes" id="UP000050349"/>
    </source>
</evidence>
<evidence type="ECO:0000313" key="1">
    <source>
        <dbReference type="EMBL" id="KPU60501.1"/>
    </source>
</evidence>
<dbReference type="AlphaFoldDB" id="A0A0P8X3I7"/>
<dbReference type="PATRIC" id="fig|294.162.peg.1872"/>
<dbReference type="EMBL" id="LJXB01000068">
    <property type="protein sequence ID" value="KPU60501.1"/>
    <property type="molecule type" value="Genomic_DNA"/>
</dbReference>
<proteinExistence type="predicted"/>
<protein>
    <submittedName>
        <fullName evidence="1">Uncharacterized protein</fullName>
    </submittedName>
</protein>
<dbReference type="RefSeq" id="WP_057397113.1">
    <property type="nucleotide sequence ID" value="NZ_LJXB01000068.1"/>
</dbReference>
<accession>A0A0P8X3I7</accession>
<gene>
    <name evidence="1" type="ORF">AN403_4211</name>
</gene>
<sequence>MKVGELIRALEAFDPELTVIIPRSEGGGLEDVVACYEDIICKGRGIAMYEVLEPWTDISHIDPTSSQRVIVIDMDPQVSGVNVG</sequence>
<reference evidence="1 2" key="1">
    <citation type="submission" date="2015-09" db="EMBL/GenBank/DDBJ databases">
        <authorList>
            <person name="Jackson K.R."/>
            <person name="Lunt B.L."/>
            <person name="Fisher J.N.B."/>
            <person name="Gardner A.V."/>
            <person name="Bailey M.E."/>
            <person name="Deus L.M."/>
            <person name="Earl A.S."/>
            <person name="Gibby P.D."/>
            <person name="Hartmann K.A."/>
            <person name="Liu J.E."/>
            <person name="Manci A.M."/>
            <person name="Nielsen D.A."/>
            <person name="Solomon M.B."/>
            <person name="Breakwell D.P."/>
            <person name="Burnett S.H."/>
            <person name="Grose J.H."/>
        </authorList>
    </citation>
    <scope>NUCLEOTIDE SEQUENCE [LARGE SCALE GENOMIC DNA]</scope>
    <source>
        <strain evidence="1 2">S613</strain>
    </source>
</reference>
<dbReference type="OrthoDB" id="6990092at2"/>
<organism evidence="1 2">
    <name type="scientific">Pseudomonas fluorescens</name>
    <dbReference type="NCBI Taxonomy" id="294"/>
    <lineage>
        <taxon>Bacteria</taxon>
        <taxon>Pseudomonadati</taxon>
        <taxon>Pseudomonadota</taxon>
        <taxon>Gammaproteobacteria</taxon>
        <taxon>Pseudomonadales</taxon>
        <taxon>Pseudomonadaceae</taxon>
        <taxon>Pseudomonas</taxon>
    </lineage>
</organism>
<name>A0A0P8X3I7_PSEFL</name>
<comment type="caution">
    <text evidence="1">The sequence shown here is derived from an EMBL/GenBank/DDBJ whole genome shotgun (WGS) entry which is preliminary data.</text>
</comment>
<dbReference type="Proteomes" id="UP000050349">
    <property type="component" value="Unassembled WGS sequence"/>
</dbReference>